<dbReference type="Pfam" id="PF00497">
    <property type="entry name" value="SBP_bac_3"/>
    <property type="match status" value="1"/>
</dbReference>
<dbReference type="PANTHER" id="PTHR35936:SF20">
    <property type="entry name" value="ABC TRANSPORTER ARGININE-BINDING PROTEIN 2-RELATED"/>
    <property type="match status" value="1"/>
</dbReference>
<gene>
    <name evidence="5" type="ORF">TW72_16770</name>
</gene>
<dbReference type="SUPFAM" id="SSF53850">
    <property type="entry name" value="Periplasmic binding protein-like II"/>
    <property type="match status" value="1"/>
</dbReference>
<accession>A0A0F4PGL2</accession>
<dbReference type="eggNOG" id="COG0834">
    <property type="taxonomic scope" value="Bacteria"/>
</dbReference>
<feature type="signal peptide" evidence="3">
    <location>
        <begin position="1"/>
        <end position="19"/>
    </location>
</feature>
<dbReference type="SMART" id="SM00062">
    <property type="entry name" value="PBPb"/>
    <property type="match status" value="1"/>
</dbReference>
<dbReference type="AlphaFoldDB" id="A0A0F4PGL2"/>
<evidence type="ECO:0000259" key="4">
    <source>
        <dbReference type="SMART" id="SM00062"/>
    </source>
</evidence>
<name>A0A0F4PGL2_9GAMM</name>
<proteinExistence type="inferred from homology"/>
<evidence type="ECO:0000256" key="3">
    <source>
        <dbReference type="SAM" id="SignalP"/>
    </source>
</evidence>
<feature type="domain" description="Solute-binding protein family 3/N-terminal" evidence="4">
    <location>
        <begin position="24"/>
        <end position="251"/>
    </location>
</feature>
<evidence type="ECO:0000313" key="5">
    <source>
        <dbReference type="EMBL" id="KJY96475.1"/>
    </source>
</evidence>
<dbReference type="EMBL" id="JXXZ01000016">
    <property type="protein sequence ID" value="KJY96475.1"/>
    <property type="molecule type" value="Genomic_DNA"/>
</dbReference>
<comment type="similarity">
    <text evidence="1">Belongs to the bacterial solute-binding protein 3 family.</text>
</comment>
<keyword evidence="2 3" id="KW-0732">Signal</keyword>
<dbReference type="OrthoDB" id="7304968at2"/>
<evidence type="ECO:0000313" key="6">
    <source>
        <dbReference type="Proteomes" id="UP000033664"/>
    </source>
</evidence>
<evidence type="ECO:0000256" key="1">
    <source>
        <dbReference type="ARBA" id="ARBA00010333"/>
    </source>
</evidence>
<evidence type="ECO:0000256" key="2">
    <source>
        <dbReference type="ARBA" id="ARBA00022729"/>
    </source>
</evidence>
<protein>
    <recommendedName>
        <fullName evidence="4">Solute-binding protein family 3/N-terminal domain-containing protein</fullName>
    </recommendedName>
</protein>
<reference evidence="5 6" key="1">
    <citation type="journal article" date="2015" name="BMC Genomics">
        <title>Genome mining reveals unlocked bioactive potential of marine Gram-negative bacteria.</title>
        <authorList>
            <person name="Machado H."/>
            <person name="Sonnenschein E.C."/>
            <person name="Melchiorsen J."/>
            <person name="Gram L."/>
        </authorList>
    </citation>
    <scope>NUCLEOTIDE SEQUENCE [LARGE SCALE GENOMIC DNA]</scope>
    <source>
        <strain evidence="5 6">S3137</strain>
    </source>
</reference>
<keyword evidence="6" id="KW-1185">Reference proteome</keyword>
<dbReference type="InterPro" id="IPR001638">
    <property type="entry name" value="Solute-binding_3/MltF_N"/>
</dbReference>
<dbReference type="PATRIC" id="fig|151081.8.peg.3692"/>
<dbReference type="PANTHER" id="PTHR35936">
    <property type="entry name" value="MEMBRANE-BOUND LYTIC MUREIN TRANSGLYCOSYLASE F"/>
    <property type="match status" value="1"/>
</dbReference>
<organism evidence="5 6">
    <name type="scientific">Pseudoalteromonas ruthenica</name>
    <dbReference type="NCBI Taxonomy" id="151081"/>
    <lineage>
        <taxon>Bacteria</taxon>
        <taxon>Pseudomonadati</taxon>
        <taxon>Pseudomonadota</taxon>
        <taxon>Gammaproteobacteria</taxon>
        <taxon>Alteromonadales</taxon>
        <taxon>Pseudoalteromonadaceae</taxon>
        <taxon>Pseudoalteromonas</taxon>
    </lineage>
</organism>
<comment type="caution">
    <text evidence="5">The sequence shown here is derived from an EMBL/GenBank/DDBJ whole genome shotgun (WGS) entry which is preliminary data.</text>
</comment>
<sequence length="254" mass="28186">MCVGKFLLIILLFSSTAFGQCTNPIRVGVNSEWPPYISIENDHISGLDMAIITLLLESMGRCFDYVRLPSAGRSMNELRAGRIDLLSGVSFAAYRQDIGQFSAPYRQEIVRLVVSERVQASALADLQAMLQSGLTLVYTPGAYYGEEVETLVQQSRYQQQIQTVSEPVKRYLMLKAGRADVTIEDEQVAKHLLSEYGGAQLMLHPKVVSSQPIHFLISHQLSNTGFMRELNQAIEAQQQAITALLQNQLGAAHP</sequence>
<dbReference type="Proteomes" id="UP000033664">
    <property type="component" value="Unassembled WGS sequence"/>
</dbReference>
<dbReference type="Gene3D" id="3.40.190.10">
    <property type="entry name" value="Periplasmic binding protein-like II"/>
    <property type="match status" value="2"/>
</dbReference>
<feature type="chain" id="PRO_5002474093" description="Solute-binding protein family 3/N-terminal domain-containing protein" evidence="3">
    <location>
        <begin position="20"/>
        <end position="254"/>
    </location>
</feature>